<evidence type="ECO:0000313" key="2">
    <source>
        <dbReference type="EMBL" id="GAA4770288.1"/>
    </source>
</evidence>
<dbReference type="RefSeq" id="WP_345611502.1">
    <property type="nucleotide sequence ID" value="NZ_BAABJV010000003.1"/>
</dbReference>
<organism evidence="2 3">
    <name type="scientific">Streptomyces sanyensis</name>
    <dbReference type="NCBI Taxonomy" id="568869"/>
    <lineage>
        <taxon>Bacteria</taxon>
        <taxon>Bacillati</taxon>
        <taxon>Actinomycetota</taxon>
        <taxon>Actinomycetes</taxon>
        <taxon>Kitasatosporales</taxon>
        <taxon>Streptomycetaceae</taxon>
        <taxon>Streptomyces</taxon>
    </lineage>
</organism>
<protein>
    <submittedName>
        <fullName evidence="2">Uncharacterized protein</fullName>
    </submittedName>
</protein>
<dbReference type="InterPro" id="IPR011990">
    <property type="entry name" value="TPR-like_helical_dom_sf"/>
</dbReference>
<evidence type="ECO:0000256" key="1">
    <source>
        <dbReference type="SAM" id="Phobius"/>
    </source>
</evidence>
<reference evidence="3" key="1">
    <citation type="journal article" date="2019" name="Int. J. Syst. Evol. Microbiol.">
        <title>The Global Catalogue of Microorganisms (GCM) 10K type strain sequencing project: providing services to taxonomists for standard genome sequencing and annotation.</title>
        <authorList>
            <consortium name="The Broad Institute Genomics Platform"/>
            <consortium name="The Broad Institute Genome Sequencing Center for Infectious Disease"/>
            <person name="Wu L."/>
            <person name="Ma J."/>
        </authorList>
    </citation>
    <scope>NUCLEOTIDE SEQUENCE [LARGE SCALE GENOMIC DNA]</scope>
    <source>
        <strain evidence="3">JCM 18324</strain>
    </source>
</reference>
<keyword evidence="3" id="KW-1185">Reference proteome</keyword>
<dbReference type="SMART" id="SM00028">
    <property type="entry name" value="TPR"/>
    <property type="match status" value="4"/>
</dbReference>
<sequence length="753" mass="81768">MKWGKLRPWLGLIGPLLAVVVLTATPAGLKAGELSWPKWLVAGLVAVGGVLLAVWTPLVKARTDALVARVTRATERDAQAEGALSRLPALKGRIPLVKEVTDRTLLDIHEAIPLPTDSLDNPGLSAELPTYVARDIDAELRTNLEARRRTGGFVLLVGPAAAGKTRCAYEAIRAVLPSWRLFMPGDAATLTDLVTSKADLKHSVVWLNETQNFLAGSDRLKASTVRRLLADTARPVILIGTIWPTTYEQLRTPAPRTDSDTGATEDLNRNAREVLDLARRFSIGTWSDPEWARAEELASIDPRIGQASRHRGQTGLAQILSAAPELIHRWEQADNPFGQALITAAVVARRCNHPDVMPEPLIAALAQDFLTGNQRATADEGWLAEAFAWACSSVYHSGGIAPLQAIGESVGQVDGYQVSDILVDHTAPSAPISEQQITSRVWRRMAELAAPEACLAIGTRAYFTSMKAEATIAWRRAADVGDIQAGANLGVLLHEQGDTEGARTWWTRAAEAGHTDAMYDLGIILVEQGDTEGARTWWTRAADNGDTSAMYNLGVLSRYQGDEVSARTWWTRAADNGYSKSMYNLGILLHEQGNADGARTWYTRAADNGHTDAMCNLGRLLHEQGDTEGARTWWTRAADDGDTSAMYNLGVLSRARGDDEGARTWLTRAANNGDTSAMYNLGNLVRDLGDPEGARTWYTRAADNGHTKAMYNLGRLLHEQGDTEGASTWWTRAAAAGHTNAAAALFFHNQAEN</sequence>
<dbReference type="InterPro" id="IPR019734">
    <property type="entry name" value="TPR_rpt"/>
</dbReference>
<feature type="transmembrane region" description="Helical" evidence="1">
    <location>
        <begin position="41"/>
        <end position="59"/>
    </location>
</feature>
<gene>
    <name evidence="2" type="ORF">GCM10023329_16600</name>
</gene>
<dbReference type="Proteomes" id="UP001501147">
    <property type="component" value="Unassembled WGS sequence"/>
</dbReference>
<comment type="caution">
    <text evidence="2">The sequence shown here is derived from an EMBL/GenBank/DDBJ whole genome shotgun (WGS) entry which is preliminary data.</text>
</comment>
<dbReference type="InterPro" id="IPR006597">
    <property type="entry name" value="Sel1-like"/>
</dbReference>
<dbReference type="EMBL" id="BAABJV010000003">
    <property type="protein sequence ID" value="GAA4770288.1"/>
    <property type="molecule type" value="Genomic_DNA"/>
</dbReference>
<dbReference type="Pfam" id="PF13432">
    <property type="entry name" value="TPR_16"/>
    <property type="match status" value="3"/>
</dbReference>
<evidence type="ECO:0000313" key="3">
    <source>
        <dbReference type="Proteomes" id="UP001501147"/>
    </source>
</evidence>
<accession>A0ABP9A0V2</accession>
<keyword evidence="1" id="KW-0472">Membrane</keyword>
<dbReference type="SUPFAM" id="SSF81901">
    <property type="entry name" value="HCP-like"/>
    <property type="match status" value="1"/>
</dbReference>
<dbReference type="Gene3D" id="1.25.40.10">
    <property type="entry name" value="Tetratricopeptide repeat domain"/>
    <property type="match status" value="1"/>
</dbReference>
<proteinExistence type="predicted"/>
<keyword evidence="1" id="KW-0812">Transmembrane</keyword>
<dbReference type="PANTHER" id="PTHR11102:SF160">
    <property type="entry name" value="ERAD-ASSOCIATED E3 UBIQUITIN-PROTEIN LIGASE COMPONENT HRD3"/>
    <property type="match status" value="1"/>
</dbReference>
<dbReference type="Pfam" id="PF08238">
    <property type="entry name" value="Sel1"/>
    <property type="match status" value="1"/>
</dbReference>
<keyword evidence="1" id="KW-1133">Transmembrane helix</keyword>
<name>A0ABP9A0V2_9ACTN</name>
<dbReference type="SMART" id="SM00671">
    <property type="entry name" value="SEL1"/>
    <property type="match status" value="8"/>
</dbReference>
<dbReference type="PANTHER" id="PTHR11102">
    <property type="entry name" value="SEL-1-LIKE PROTEIN"/>
    <property type="match status" value="1"/>
</dbReference>
<dbReference type="InterPro" id="IPR050767">
    <property type="entry name" value="Sel1_AlgK"/>
</dbReference>